<dbReference type="eggNOG" id="COG1275">
    <property type="taxonomic scope" value="Bacteria"/>
</dbReference>
<keyword evidence="5 8" id="KW-0812">Transmembrane</keyword>
<feature type="transmembrane region" description="Helical" evidence="8">
    <location>
        <begin position="108"/>
        <end position="131"/>
    </location>
</feature>
<dbReference type="InterPro" id="IPR004695">
    <property type="entry name" value="SLAC1/Mae1/Ssu1/TehA"/>
</dbReference>
<comment type="subcellular location">
    <subcellularLocation>
        <location evidence="1">Cell membrane</location>
        <topology evidence="1">Multi-pass membrane protein</topology>
    </subcellularLocation>
</comment>
<evidence type="ECO:0000313" key="10">
    <source>
        <dbReference type="Proteomes" id="UP000000393"/>
    </source>
</evidence>
<feature type="transmembrane region" description="Helical" evidence="8">
    <location>
        <begin position="249"/>
        <end position="270"/>
    </location>
</feature>
<evidence type="ECO:0000256" key="7">
    <source>
        <dbReference type="ARBA" id="ARBA00023136"/>
    </source>
</evidence>
<keyword evidence="6 8" id="KW-1133">Transmembrane helix</keyword>
<evidence type="ECO:0000256" key="8">
    <source>
        <dbReference type="SAM" id="Phobius"/>
    </source>
</evidence>
<dbReference type="PANTHER" id="PTHR31686">
    <property type="match status" value="1"/>
</dbReference>
<evidence type="ECO:0000256" key="2">
    <source>
        <dbReference type="ARBA" id="ARBA00008566"/>
    </source>
</evidence>
<evidence type="ECO:0000256" key="5">
    <source>
        <dbReference type="ARBA" id="ARBA00022692"/>
    </source>
</evidence>
<dbReference type="CDD" id="cd09321">
    <property type="entry name" value="TDT_like_3"/>
    <property type="match status" value="1"/>
</dbReference>
<keyword evidence="7 8" id="KW-0472">Membrane</keyword>
<dbReference type="Pfam" id="PF03595">
    <property type="entry name" value="SLAC1"/>
    <property type="match status" value="1"/>
</dbReference>
<keyword evidence="3" id="KW-0813">Transport</keyword>
<dbReference type="GO" id="GO:0005886">
    <property type="term" value="C:plasma membrane"/>
    <property type="evidence" value="ECO:0007669"/>
    <property type="project" value="UniProtKB-SubCell"/>
</dbReference>
<dbReference type="STRING" id="105559.Nwat_2545"/>
<keyword evidence="4" id="KW-1003">Cell membrane</keyword>
<feature type="transmembrane region" description="Helical" evidence="8">
    <location>
        <begin position="40"/>
        <end position="61"/>
    </location>
</feature>
<feature type="transmembrane region" description="Helical" evidence="8">
    <location>
        <begin position="214"/>
        <end position="237"/>
    </location>
</feature>
<gene>
    <name evidence="9" type="ordered locus">Nwat_2545</name>
</gene>
<evidence type="ECO:0000256" key="4">
    <source>
        <dbReference type="ARBA" id="ARBA00022475"/>
    </source>
</evidence>
<comment type="similarity">
    <text evidence="2">Belongs to the tellurite-resistance/dicarboxylate transporter (TDT) family.</text>
</comment>
<dbReference type="Gene3D" id="1.50.10.150">
    <property type="entry name" value="Voltage-dependent anion channel"/>
    <property type="match status" value="1"/>
</dbReference>
<dbReference type="HOGENOM" id="CLU_030057_6_4_6"/>
<feature type="transmembrane region" description="Helical" evidence="8">
    <location>
        <begin position="290"/>
        <end position="314"/>
    </location>
</feature>
<feature type="transmembrane region" description="Helical" evidence="8">
    <location>
        <begin position="182"/>
        <end position="202"/>
    </location>
</feature>
<evidence type="ECO:0000313" key="9">
    <source>
        <dbReference type="EMBL" id="ADJ29332.1"/>
    </source>
</evidence>
<dbReference type="InterPro" id="IPR038665">
    <property type="entry name" value="Voltage-dep_anion_channel_sf"/>
</dbReference>
<feature type="transmembrane region" description="Helical" evidence="8">
    <location>
        <begin position="73"/>
        <end position="96"/>
    </location>
</feature>
<dbReference type="AlphaFoldDB" id="D8K9X4"/>
<protein>
    <submittedName>
        <fullName evidence="9">C4-dicarboxylate transporter/malic acid transport protein</fullName>
    </submittedName>
</protein>
<evidence type="ECO:0000256" key="1">
    <source>
        <dbReference type="ARBA" id="ARBA00004651"/>
    </source>
</evidence>
<dbReference type="EMBL" id="CP002086">
    <property type="protein sequence ID" value="ADJ29332.1"/>
    <property type="molecule type" value="Genomic_DNA"/>
</dbReference>
<name>D8K9X4_NITWC</name>
<dbReference type="InterPro" id="IPR051629">
    <property type="entry name" value="Sulfite_efflux_TDT"/>
</dbReference>
<accession>D8K9X4</accession>
<evidence type="ECO:0000256" key="6">
    <source>
        <dbReference type="ARBA" id="ARBA00022989"/>
    </source>
</evidence>
<feature type="transmembrane region" description="Helical" evidence="8">
    <location>
        <begin position="326"/>
        <end position="344"/>
    </location>
</feature>
<keyword evidence="10" id="KW-1185">Reference proteome</keyword>
<evidence type="ECO:0000256" key="3">
    <source>
        <dbReference type="ARBA" id="ARBA00022448"/>
    </source>
</evidence>
<dbReference type="KEGG" id="nwa:Nwat_2545"/>
<sequence>MGIRQIIRKPGLAGIWQIICRGGPVCPPFQNILSRFDIHWFMASMATGATGIFSYLIGQYLQFIFLDYLAVEFILLAFFIFMLCSVFFLLRLLFFYREVIHDIHDSMLSVFFPAISISASILSTAISNVMFPLGLFSFDPHLGYLLALIFYGFGMASGMGFLLIISYGFSVSQTIEITQANGAWLLPPVGLFVNIFAGNFLIAHFPGFIGHSLLIFHVFALGIAFFSYFLMLSLLFHQLYCCPPPLREMAPALAVPLAPPGVSVIALLSLEKALDHFPQLASLQNNLSPFIHVYVPFVIGYGCFWAILATLIMARYVKEKNIPFTLGFWAFVFPVAAFGIAIFLTAQNPLFSFLNGVAIFLWGTSLLLWSFTTYKNLLHLLPRN</sequence>
<dbReference type="Proteomes" id="UP000000393">
    <property type="component" value="Chromosome"/>
</dbReference>
<dbReference type="GO" id="GO:0000319">
    <property type="term" value="F:sulfite transmembrane transporter activity"/>
    <property type="evidence" value="ECO:0007669"/>
    <property type="project" value="TreeGrafter"/>
</dbReference>
<dbReference type="RefSeq" id="WP_013221401.1">
    <property type="nucleotide sequence ID" value="NC_014315.1"/>
</dbReference>
<dbReference type="PANTHER" id="PTHR31686:SF1">
    <property type="entry name" value="SULFITE EFFLUX PUMP SSU1"/>
    <property type="match status" value="1"/>
</dbReference>
<proteinExistence type="inferred from homology"/>
<feature type="transmembrane region" description="Helical" evidence="8">
    <location>
        <begin position="350"/>
        <end position="371"/>
    </location>
</feature>
<feature type="transmembrane region" description="Helical" evidence="8">
    <location>
        <begin position="143"/>
        <end position="170"/>
    </location>
</feature>
<reference evidence="9 10" key="1">
    <citation type="submission" date="2010-06" db="EMBL/GenBank/DDBJ databases">
        <title>Complete sequence of chromosome of Nitrosococcus watsoni C-113.</title>
        <authorList>
            <consortium name="US DOE Joint Genome Institute"/>
            <person name="Lucas S."/>
            <person name="Copeland A."/>
            <person name="Lapidus A."/>
            <person name="Cheng J.-F."/>
            <person name="Bruce D."/>
            <person name="Goodwin L."/>
            <person name="Pitluck S."/>
            <person name="Malfatti S.A."/>
            <person name="Chain P.S.G."/>
            <person name="Land M."/>
            <person name="Hauser L."/>
            <person name="Kyrpides N."/>
            <person name="Ivanova N."/>
            <person name="Cambell M.A."/>
            <person name="Heidelberg J.F."/>
            <person name="Klotz M.G."/>
            <person name="Woyke T."/>
        </authorList>
    </citation>
    <scope>NUCLEOTIDE SEQUENCE [LARGE SCALE GENOMIC DNA]</scope>
    <source>
        <strain evidence="9 10">C-113</strain>
    </source>
</reference>
<organism evidence="9 10">
    <name type="scientific">Nitrosococcus watsoni (strain C-113)</name>
    <dbReference type="NCBI Taxonomy" id="105559"/>
    <lineage>
        <taxon>Bacteria</taxon>
        <taxon>Pseudomonadati</taxon>
        <taxon>Pseudomonadota</taxon>
        <taxon>Gammaproteobacteria</taxon>
        <taxon>Chromatiales</taxon>
        <taxon>Chromatiaceae</taxon>
        <taxon>Nitrosococcus</taxon>
    </lineage>
</organism>